<reference evidence="2" key="1">
    <citation type="journal article" date="2004" name="J. Bacteriol.">
        <title>Organization of lin genes and IS6100 among different strains of hexachlorocyclohexane-degrading Sphingomonas paucimobilis: evidence for horizontal gene transfer.</title>
        <authorList>
            <person name="Dogra C."/>
            <person name="Raina V."/>
            <person name="Pal R."/>
            <person name="Suar M."/>
            <person name="Lal S."/>
            <person name="Gartemann K.H."/>
            <person name="Holliger C."/>
            <person name="van der Meer J.R."/>
            <person name="Lal R."/>
        </authorList>
    </citation>
    <scope>NUCLEOTIDE SEQUENCE</scope>
    <source>
        <strain evidence="2">B90A</strain>
    </source>
</reference>
<name>Q6VQY5_SPHPI</name>
<dbReference type="GO" id="GO:0055085">
    <property type="term" value="P:transmembrane transport"/>
    <property type="evidence" value="ECO:0007669"/>
    <property type="project" value="TreeGrafter"/>
</dbReference>
<dbReference type="Gene3D" id="2.40.160.20">
    <property type="match status" value="1"/>
</dbReference>
<organism evidence="2">
    <name type="scientific">Sphingomonas paucimobilis</name>
    <name type="common">Pseudomonas paucimobilis</name>
    <dbReference type="NCBI Taxonomy" id="13689"/>
    <lineage>
        <taxon>Bacteria</taxon>
        <taxon>Pseudomonadati</taxon>
        <taxon>Pseudomonadota</taxon>
        <taxon>Alphaproteobacteria</taxon>
        <taxon>Sphingomonadales</taxon>
        <taxon>Sphingomonadaceae</taxon>
        <taxon>Sphingomonas</taxon>
    </lineage>
</organism>
<evidence type="ECO:0000313" key="2">
    <source>
        <dbReference type="EMBL" id="AAR05966.1"/>
    </source>
</evidence>
<dbReference type="PANTHER" id="PTHR36920:SF1">
    <property type="entry name" value="OUTER MEMBRANE PROTEIN W"/>
    <property type="match status" value="1"/>
</dbReference>
<dbReference type="GO" id="GO:0019867">
    <property type="term" value="C:outer membrane"/>
    <property type="evidence" value="ECO:0007669"/>
    <property type="project" value="InterPro"/>
</dbReference>
<dbReference type="InterPro" id="IPR011250">
    <property type="entry name" value="OMP/PagP_B-barrel"/>
</dbReference>
<sequence>MFYSEKASGALEGAVGATKVHMSDSFGWAGQVGVDIDLNERMFLNFDVKYIDIDTTARLSIAGAGVQRVKLELDPFVFGVGVGMKF</sequence>
<dbReference type="SUPFAM" id="SSF56925">
    <property type="entry name" value="OMPA-like"/>
    <property type="match status" value="1"/>
</dbReference>
<dbReference type="AlphaFoldDB" id="Q6VQY5"/>
<accession>Q6VQY5</accession>
<dbReference type="Pfam" id="PF03922">
    <property type="entry name" value="OmpW"/>
    <property type="match status" value="1"/>
</dbReference>
<evidence type="ECO:0000256" key="1">
    <source>
        <dbReference type="ARBA" id="ARBA00009330"/>
    </source>
</evidence>
<protein>
    <submittedName>
        <fullName evidence="2">'ORFN</fullName>
    </submittedName>
</protein>
<dbReference type="InterPro" id="IPR005618">
    <property type="entry name" value="OMPW"/>
</dbReference>
<gene>
    <name evidence="2" type="primary">'orfN</name>
</gene>
<proteinExistence type="inferred from homology"/>
<dbReference type="EMBL" id="AY331258">
    <property type="protein sequence ID" value="AAR05966.1"/>
    <property type="molecule type" value="Genomic_DNA"/>
</dbReference>
<dbReference type="PANTHER" id="PTHR36920">
    <property type="match status" value="1"/>
</dbReference>
<comment type="similarity">
    <text evidence="1">Belongs to the OmpW/AlkL family.</text>
</comment>